<keyword evidence="2" id="KW-0547">Nucleotide-binding</keyword>
<dbReference type="PANTHER" id="PTHR46743:SF2">
    <property type="entry name" value="TEICHOIC ACIDS EXPORT ATP-BINDING PROTEIN TAGH"/>
    <property type="match status" value="1"/>
</dbReference>
<dbReference type="Proteomes" id="UP000231328">
    <property type="component" value="Unassembled WGS sequence"/>
</dbReference>
<reference evidence="2 3" key="1">
    <citation type="submission" date="2017-07" db="EMBL/GenBank/DDBJ databases">
        <title>Draft genome sequence of Enterobacter cloacae ST128, a clinical strain coproducing KPC-2 and NDM-1 carbapenemases.</title>
        <authorList>
            <person name="Li X."/>
        </authorList>
    </citation>
    <scope>NUCLEOTIDE SEQUENCE [LARGE SCALE GENOMIC DNA]</scope>
    <source>
        <strain evidence="2 3">HBY</strain>
    </source>
</reference>
<dbReference type="PANTHER" id="PTHR46743">
    <property type="entry name" value="TEICHOIC ACIDS EXPORT ATP-BINDING PROTEIN TAGH"/>
    <property type="match status" value="1"/>
</dbReference>
<gene>
    <name evidence="2" type="ORF">CGZ54_30850</name>
</gene>
<sequence>ERAIELTNDYIENNLTIVSIGDDIDKISQVSNYIAWFSHGQLRMEGSLKQVIPSFKEHERDRLSLNSKEEIENFDLDWKKNRTRIPEMTYNFKRVERYNHAKPPKFLVRFWTLASGTILGLALMMLLIFNN</sequence>
<comment type="caution">
    <text evidence="2">The sequence shown here is derived from an EMBL/GenBank/DDBJ whole genome shotgun (WGS) entry which is preliminary data.</text>
</comment>
<dbReference type="AlphaFoldDB" id="A0AAP8GET4"/>
<proteinExistence type="predicted"/>
<name>A0AAP8GET4_9ENTR</name>
<feature type="non-terminal residue" evidence="2">
    <location>
        <position position="131"/>
    </location>
</feature>
<keyword evidence="1" id="KW-0472">Membrane</keyword>
<evidence type="ECO:0000256" key="1">
    <source>
        <dbReference type="SAM" id="Phobius"/>
    </source>
</evidence>
<feature type="non-terminal residue" evidence="2">
    <location>
        <position position="1"/>
    </location>
</feature>
<evidence type="ECO:0000313" key="3">
    <source>
        <dbReference type="Proteomes" id="UP000231328"/>
    </source>
</evidence>
<accession>A0AAP8GET4</accession>
<keyword evidence="2" id="KW-0067">ATP-binding</keyword>
<dbReference type="EMBL" id="NMVR01000699">
    <property type="protein sequence ID" value="PJG36018.1"/>
    <property type="molecule type" value="Genomic_DNA"/>
</dbReference>
<keyword evidence="1" id="KW-0812">Transmembrane</keyword>
<keyword evidence="1" id="KW-1133">Transmembrane helix</keyword>
<dbReference type="GO" id="GO:0005524">
    <property type="term" value="F:ATP binding"/>
    <property type="evidence" value="ECO:0007669"/>
    <property type="project" value="UniProtKB-KW"/>
</dbReference>
<feature type="transmembrane region" description="Helical" evidence="1">
    <location>
        <begin position="106"/>
        <end position="129"/>
    </location>
</feature>
<dbReference type="InterPro" id="IPR050683">
    <property type="entry name" value="Bact_Polysacc_Export_ATP-bd"/>
</dbReference>
<dbReference type="RefSeq" id="WP_133122714.1">
    <property type="nucleotide sequence ID" value="NZ_NMVR01000699.1"/>
</dbReference>
<protein>
    <submittedName>
        <fullName evidence="2">Teichoic acid ABC transporter ATP-binding protein</fullName>
    </submittedName>
</protein>
<organism evidence="2 3">
    <name type="scientific">Enterobacter hormaechei</name>
    <dbReference type="NCBI Taxonomy" id="158836"/>
    <lineage>
        <taxon>Bacteria</taxon>
        <taxon>Pseudomonadati</taxon>
        <taxon>Pseudomonadota</taxon>
        <taxon>Gammaproteobacteria</taxon>
        <taxon>Enterobacterales</taxon>
        <taxon>Enterobacteriaceae</taxon>
        <taxon>Enterobacter</taxon>
        <taxon>Enterobacter cloacae complex</taxon>
    </lineage>
</organism>
<evidence type="ECO:0000313" key="2">
    <source>
        <dbReference type="EMBL" id="PJG36018.1"/>
    </source>
</evidence>